<protein>
    <recommendedName>
        <fullName evidence="7">EF-hand domain-containing protein</fullName>
    </recommendedName>
</protein>
<evidence type="ECO:0000256" key="2">
    <source>
        <dbReference type="ARBA" id="ARBA00022723"/>
    </source>
</evidence>
<comment type="subcellular location">
    <subcellularLocation>
        <location evidence="1">Membrane</location>
    </subcellularLocation>
</comment>
<evidence type="ECO:0000256" key="3">
    <source>
        <dbReference type="ARBA" id="ARBA00022737"/>
    </source>
</evidence>
<keyword evidence="3" id="KW-0677">Repeat</keyword>
<keyword evidence="2" id="KW-0479">Metal-binding</keyword>
<evidence type="ECO:0000313" key="10">
    <source>
        <dbReference type="Proteomes" id="UP000663854"/>
    </source>
</evidence>
<evidence type="ECO:0000256" key="5">
    <source>
        <dbReference type="ARBA" id="ARBA00023136"/>
    </source>
</evidence>
<dbReference type="Gene3D" id="1.10.238.10">
    <property type="entry name" value="EF-hand"/>
    <property type="match status" value="1"/>
</dbReference>
<dbReference type="GO" id="GO:1903569">
    <property type="term" value="P:positive regulation of protein localization to ciliary membrane"/>
    <property type="evidence" value="ECO:0007669"/>
    <property type="project" value="TreeGrafter"/>
</dbReference>
<organism evidence="8 10">
    <name type="scientific">Rotaria sordida</name>
    <dbReference type="NCBI Taxonomy" id="392033"/>
    <lineage>
        <taxon>Eukaryota</taxon>
        <taxon>Metazoa</taxon>
        <taxon>Spiralia</taxon>
        <taxon>Gnathifera</taxon>
        <taxon>Rotifera</taxon>
        <taxon>Eurotatoria</taxon>
        <taxon>Bdelloidea</taxon>
        <taxon>Philodinida</taxon>
        <taxon>Philodinidae</taxon>
        <taxon>Rotaria</taxon>
    </lineage>
</organism>
<evidence type="ECO:0000313" key="11">
    <source>
        <dbReference type="Proteomes" id="UP000663870"/>
    </source>
</evidence>
<keyword evidence="4" id="KW-0106">Calcium</keyword>
<dbReference type="PANTHER" id="PTHR46819">
    <property type="entry name" value="EF-HAND CALCIUM-BINDING DOMAIN-CONTAINING PROTEIN 7"/>
    <property type="match status" value="1"/>
</dbReference>
<feature type="domain" description="EF-hand" evidence="7">
    <location>
        <begin position="50"/>
        <end position="85"/>
    </location>
</feature>
<evidence type="ECO:0000256" key="1">
    <source>
        <dbReference type="ARBA" id="ARBA00004370"/>
    </source>
</evidence>
<evidence type="ECO:0000256" key="6">
    <source>
        <dbReference type="SAM" id="MobiDB-lite"/>
    </source>
</evidence>
<dbReference type="SUPFAM" id="SSF47473">
    <property type="entry name" value="EF-hand"/>
    <property type="match status" value="1"/>
</dbReference>
<dbReference type="GO" id="GO:0098797">
    <property type="term" value="C:plasma membrane protein complex"/>
    <property type="evidence" value="ECO:0007669"/>
    <property type="project" value="TreeGrafter"/>
</dbReference>
<evidence type="ECO:0000256" key="4">
    <source>
        <dbReference type="ARBA" id="ARBA00022837"/>
    </source>
</evidence>
<dbReference type="PROSITE" id="PS50222">
    <property type="entry name" value="EF_HAND_2"/>
    <property type="match status" value="1"/>
</dbReference>
<dbReference type="Proteomes" id="UP000663870">
    <property type="component" value="Unassembled WGS sequence"/>
</dbReference>
<evidence type="ECO:0000313" key="8">
    <source>
        <dbReference type="EMBL" id="CAF1432152.1"/>
    </source>
</evidence>
<dbReference type="Proteomes" id="UP000663854">
    <property type="component" value="Unassembled WGS sequence"/>
</dbReference>
<gene>
    <name evidence="9" type="ORF">JXQ802_LOCUS52075</name>
    <name evidence="8" type="ORF">PYM288_LOCUS35797</name>
</gene>
<comment type="caution">
    <text evidence="8">The sequence shown here is derived from an EMBL/GenBank/DDBJ whole genome shotgun (WGS) entry which is preliminary data.</text>
</comment>
<dbReference type="PROSITE" id="PS00018">
    <property type="entry name" value="EF_HAND_1"/>
    <property type="match status" value="1"/>
</dbReference>
<proteinExistence type="predicted"/>
<feature type="compositionally biased region" description="Low complexity" evidence="6">
    <location>
        <begin position="29"/>
        <end position="46"/>
    </location>
</feature>
<dbReference type="InterPro" id="IPR002048">
    <property type="entry name" value="EF_hand_dom"/>
</dbReference>
<evidence type="ECO:0000313" key="9">
    <source>
        <dbReference type="EMBL" id="CAF1632983.1"/>
    </source>
</evidence>
<keyword evidence="11" id="KW-1185">Reference proteome</keyword>
<dbReference type="EMBL" id="CAJNOH010006429">
    <property type="protein sequence ID" value="CAF1432152.1"/>
    <property type="molecule type" value="Genomic_DNA"/>
</dbReference>
<feature type="region of interest" description="Disordered" evidence="6">
    <location>
        <begin position="1"/>
        <end position="46"/>
    </location>
</feature>
<evidence type="ECO:0000259" key="7">
    <source>
        <dbReference type="PROSITE" id="PS50222"/>
    </source>
</evidence>
<name>A0A815N004_9BILA</name>
<dbReference type="InterPro" id="IPR011992">
    <property type="entry name" value="EF-hand-dom_pair"/>
</dbReference>
<dbReference type="PANTHER" id="PTHR46819:SF1">
    <property type="entry name" value="EF-HAND CALCIUM-BINDING DOMAIN-CONTAINING PROTEIN 7"/>
    <property type="match status" value="1"/>
</dbReference>
<dbReference type="AlphaFoldDB" id="A0A815N004"/>
<dbReference type="EMBL" id="CAJNOL010008000">
    <property type="protein sequence ID" value="CAF1632983.1"/>
    <property type="molecule type" value="Genomic_DNA"/>
</dbReference>
<feature type="compositionally biased region" description="Polar residues" evidence="6">
    <location>
        <begin position="1"/>
        <end position="27"/>
    </location>
</feature>
<keyword evidence="5" id="KW-0472">Membrane</keyword>
<sequence length="264" mass="30341">MNSNRSIKSNTSLSSRISPNFQMSRSDNSTDYSLSPSLSISNNRSSFSTTRSDALEYVFDLFDFDDNKQLDRNEYNLWTVRTTGEEISDDDWSSIREHVGLDIDENVSKEKFLKLNDFEVQDRDTSEQELWNGLKSIGFNYALELDMMCQFNLTVHINQPDLHLKPTSYIELAEIKKVLVKFLENKGQQIKLNNLSVQCYNYKDDCGSILFVENKSSSNVRLSIQVKDSKNVALNLPIDAHKPSVINVRHDSTQFYVLAYLVCT</sequence>
<accession>A0A815N004</accession>
<reference evidence="8" key="1">
    <citation type="submission" date="2021-02" db="EMBL/GenBank/DDBJ databases">
        <authorList>
            <person name="Nowell W R."/>
        </authorList>
    </citation>
    <scope>NUCLEOTIDE SEQUENCE</scope>
</reference>
<dbReference type="InterPro" id="IPR018247">
    <property type="entry name" value="EF_Hand_1_Ca_BS"/>
</dbReference>
<dbReference type="GO" id="GO:0060170">
    <property type="term" value="C:ciliary membrane"/>
    <property type="evidence" value="ECO:0007669"/>
    <property type="project" value="TreeGrafter"/>
</dbReference>
<dbReference type="GO" id="GO:0005509">
    <property type="term" value="F:calcium ion binding"/>
    <property type="evidence" value="ECO:0007669"/>
    <property type="project" value="InterPro"/>
</dbReference>
<dbReference type="InterPro" id="IPR052266">
    <property type="entry name" value="Miro-EF-hand_domain"/>
</dbReference>